<feature type="compositionally biased region" description="Basic and acidic residues" evidence="1">
    <location>
        <begin position="26"/>
        <end position="36"/>
    </location>
</feature>
<name>A0AAE0WA93_9BIVA</name>
<feature type="compositionally biased region" description="Basic and acidic residues" evidence="1">
    <location>
        <begin position="75"/>
        <end position="89"/>
    </location>
</feature>
<gene>
    <name evidence="2" type="ORF">CHS0354_010845</name>
</gene>
<organism evidence="2 3">
    <name type="scientific">Potamilus streckersoni</name>
    <dbReference type="NCBI Taxonomy" id="2493646"/>
    <lineage>
        <taxon>Eukaryota</taxon>
        <taxon>Metazoa</taxon>
        <taxon>Spiralia</taxon>
        <taxon>Lophotrochozoa</taxon>
        <taxon>Mollusca</taxon>
        <taxon>Bivalvia</taxon>
        <taxon>Autobranchia</taxon>
        <taxon>Heteroconchia</taxon>
        <taxon>Palaeoheterodonta</taxon>
        <taxon>Unionida</taxon>
        <taxon>Unionoidea</taxon>
        <taxon>Unionidae</taxon>
        <taxon>Ambleminae</taxon>
        <taxon>Lampsilini</taxon>
        <taxon>Potamilus</taxon>
    </lineage>
</organism>
<dbReference type="AlphaFoldDB" id="A0AAE0WA93"/>
<dbReference type="EMBL" id="JAEAOA010000675">
    <property type="protein sequence ID" value="KAK3606197.1"/>
    <property type="molecule type" value="Genomic_DNA"/>
</dbReference>
<evidence type="ECO:0000313" key="2">
    <source>
        <dbReference type="EMBL" id="KAK3606197.1"/>
    </source>
</evidence>
<reference evidence="2" key="1">
    <citation type="journal article" date="2021" name="Genome Biol. Evol.">
        <title>A High-Quality Reference Genome for a Parasitic Bivalve with Doubly Uniparental Inheritance (Bivalvia: Unionida).</title>
        <authorList>
            <person name="Smith C.H."/>
        </authorList>
    </citation>
    <scope>NUCLEOTIDE SEQUENCE</scope>
    <source>
        <strain evidence="2">CHS0354</strain>
    </source>
</reference>
<evidence type="ECO:0000256" key="1">
    <source>
        <dbReference type="SAM" id="MobiDB-lite"/>
    </source>
</evidence>
<keyword evidence="3" id="KW-1185">Reference proteome</keyword>
<dbReference type="Proteomes" id="UP001195483">
    <property type="component" value="Unassembled WGS sequence"/>
</dbReference>
<protein>
    <submittedName>
        <fullName evidence="2">Uncharacterized protein</fullName>
    </submittedName>
</protein>
<proteinExistence type="predicted"/>
<feature type="region of interest" description="Disordered" evidence="1">
    <location>
        <begin position="1"/>
        <end position="108"/>
    </location>
</feature>
<comment type="caution">
    <text evidence="2">The sequence shown here is derived from an EMBL/GenBank/DDBJ whole genome shotgun (WGS) entry which is preliminary data.</text>
</comment>
<feature type="compositionally biased region" description="Polar residues" evidence="1">
    <location>
        <begin position="90"/>
        <end position="99"/>
    </location>
</feature>
<evidence type="ECO:0000313" key="3">
    <source>
        <dbReference type="Proteomes" id="UP001195483"/>
    </source>
</evidence>
<accession>A0AAE0WA93</accession>
<reference evidence="2" key="2">
    <citation type="journal article" date="2021" name="Genome Biol. Evol.">
        <title>Developing a high-quality reference genome for a parasitic bivalve with doubly uniparental inheritance (Bivalvia: Unionida).</title>
        <authorList>
            <person name="Smith C.H."/>
        </authorList>
    </citation>
    <scope>NUCLEOTIDE SEQUENCE</scope>
    <source>
        <strain evidence="2">CHS0354</strain>
        <tissue evidence="2">Mantle</tissue>
    </source>
</reference>
<reference evidence="2" key="3">
    <citation type="submission" date="2023-05" db="EMBL/GenBank/DDBJ databases">
        <authorList>
            <person name="Smith C.H."/>
        </authorList>
    </citation>
    <scope>NUCLEOTIDE SEQUENCE</scope>
    <source>
        <strain evidence="2">CHS0354</strain>
        <tissue evidence="2">Mantle</tissue>
    </source>
</reference>
<feature type="compositionally biased region" description="Polar residues" evidence="1">
    <location>
        <begin position="44"/>
        <end position="54"/>
    </location>
</feature>
<sequence length="108" mass="12631">MNLTVTNKTPGGKNRPHRGRNGQAQDQRKPLRERRQTQYKHSAHNGTTQNGTRQPPQPPPESKQRTNQQTMKNGEWGKTREENQERKESQSPLQLTFHSYNGDRKFRL</sequence>